<keyword evidence="5 6" id="KW-0560">Oxidoreductase</keyword>
<evidence type="ECO:0000259" key="9">
    <source>
        <dbReference type="Pfam" id="PF02771"/>
    </source>
</evidence>
<comment type="similarity">
    <text evidence="2 6">Belongs to the acyl-CoA dehydrogenase family.</text>
</comment>
<dbReference type="PROSITE" id="PS00072">
    <property type="entry name" value="ACYL_COA_DH_1"/>
    <property type="match status" value="1"/>
</dbReference>
<evidence type="ECO:0000259" key="7">
    <source>
        <dbReference type="Pfam" id="PF00441"/>
    </source>
</evidence>
<dbReference type="InterPro" id="IPR006089">
    <property type="entry name" value="Acyl-CoA_DH_CS"/>
</dbReference>
<dbReference type="Gene3D" id="1.20.140.10">
    <property type="entry name" value="Butyryl-CoA Dehydrogenase, subunit A, domain 3"/>
    <property type="match status" value="1"/>
</dbReference>
<dbReference type="Pfam" id="PF00441">
    <property type="entry name" value="Acyl-CoA_dh_1"/>
    <property type="match status" value="1"/>
</dbReference>
<reference evidence="10 11" key="1">
    <citation type="submission" date="2018-12" db="EMBL/GenBank/DDBJ databases">
        <authorList>
            <consortium name="Pathogen Informatics"/>
        </authorList>
    </citation>
    <scope>NUCLEOTIDE SEQUENCE [LARGE SCALE GENOMIC DNA]</scope>
    <source>
        <strain evidence="10 11">NCTC10783</strain>
    </source>
</reference>
<dbReference type="AlphaFoldDB" id="A0A3S5E4Q5"/>
<evidence type="ECO:0000259" key="8">
    <source>
        <dbReference type="Pfam" id="PF02770"/>
    </source>
</evidence>
<dbReference type="PANTHER" id="PTHR43884">
    <property type="entry name" value="ACYL-COA DEHYDROGENASE"/>
    <property type="match status" value="1"/>
</dbReference>
<organism evidence="10 11">
    <name type="scientific">Pseudomonas fluorescens</name>
    <dbReference type="NCBI Taxonomy" id="294"/>
    <lineage>
        <taxon>Bacteria</taxon>
        <taxon>Pseudomonadati</taxon>
        <taxon>Pseudomonadota</taxon>
        <taxon>Gammaproteobacteria</taxon>
        <taxon>Pseudomonadales</taxon>
        <taxon>Pseudomonadaceae</taxon>
        <taxon>Pseudomonas</taxon>
    </lineage>
</organism>
<dbReference type="GO" id="GO:0050660">
    <property type="term" value="F:flavin adenine dinucleotide binding"/>
    <property type="evidence" value="ECO:0007669"/>
    <property type="project" value="InterPro"/>
</dbReference>
<dbReference type="SUPFAM" id="SSF56645">
    <property type="entry name" value="Acyl-CoA dehydrogenase NM domain-like"/>
    <property type="match status" value="1"/>
</dbReference>
<dbReference type="PANTHER" id="PTHR43884:SF12">
    <property type="entry name" value="ISOVALERYL-COA DEHYDROGENASE, MITOCHONDRIAL-RELATED"/>
    <property type="match status" value="1"/>
</dbReference>
<dbReference type="InterPro" id="IPR046373">
    <property type="entry name" value="Acyl-CoA_Oxase/DH_mid-dom_sf"/>
</dbReference>
<name>A0A3S5E4Q5_PSEFL</name>
<dbReference type="Gene3D" id="2.40.110.10">
    <property type="entry name" value="Butyryl-CoA Dehydrogenase, subunit A, domain 2"/>
    <property type="match status" value="1"/>
</dbReference>
<dbReference type="Pfam" id="PF02771">
    <property type="entry name" value="Acyl-CoA_dh_N"/>
    <property type="match status" value="1"/>
</dbReference>
<dbReference type="EC" id="1.3.8.1" evidence="10"/>
<dbReference type="InterPro" id="IPR009100">
    <property type="entry name" value="AcylCoA_DH/oxidase_NM_dom_sf"/>
</dbReference>
<comment type="cofactor">
    <cofactor evidence="1 6">
        <name>FAD</name>
        <dbReference type="ChEBI" id="CHEBI:57692"/>
    </cofactor>
</comment>
<accession>A0A3S5E4Q5</accession>
<sequence>MDFNLDDSQKKLARQIAETCRERLPERPTAHFSPEQWAVCGEAGLLGLSIPRDYGGQGLGALSTAVAMHAFGHSCADMGLVFAAAAHQFACAMPIVEFASESLRRDLLPKMASGELIGSNAITEPGAGSDSTALKTRALPQDDGGYILDGFKSFAGNAPVADVFVAYATTQPEYGALGITGFVVESERPGVMVSEPLRKVCLRSCPAGEVTFAGCRVPVANRLGEEGQGRFVFQSSMGWERACLFAAFLGMMERQLEETLAYARSRRQFGKAIGAYQAVSHRIAEMKFRLESSRLLLYRACWGMDQGDPQQLHIALSKLAISEGALASSLDAVRIFGGRGCLEGFGIEEMFRDSVGTVIFSGTSDMQREIVARELGL</sequence>
<evidence type="ECO:0000256" key="3">
    <source>
        <dbReference type="ARBA" id="ARBA00022630"/>
    </source>
</evidence>
<dbReference type="InterPro" id="IPR036250">
    <property type="entry name" value="AcylCo_DH-like_C"/>
</dbReference>
<feature type="domain" description="Acyl-CoA dehydrogenase/oxidase N-terminal" evidence="9">
    <location>
        <begin position="8"/>
        <end position="115"/>
    </location>
</feature>
<gene>
    <name evidence="10" type="primary">pltE</name>
    <name evidence="10" type="ORF">NCTC10783_01546</name>
</gene>
<dbReference type="Gene3D" id="1.10.540.10">
    <property type="entry name" value="Acyl-CoA dehydrogenase/oxidase, N-terminal domain"/>
    <property type="match status" value="1"/>
</dbReference>
<protein>
    <submittedName>
        <fullName evidence="10">Putative acyl-CoA dehydrogenase</fullName>
        <ecNumber evidence="10">1.3.8.1</ecNumber>
    </submittedName>
</protein>
<dbReference type="InterPro" id="IPR006091">
    <property type="entry name" value="Acyl-CoA_Oxase/DH_mid-dom"/>
</dbReference>
<keyword evidence="3 6" id="KW-0285">Flavoprotein</keyword>
<keyword evidence="4 6" id="KW-0274">FAD</keyword>
<evidence type="ECO:0000313" key="10">
    <source>
        <dbReference type="EMBL" id="VEE45689.1"/>
    </source>
</evidence>
<evidence type="ECO:0000256" key="2">
    <source>
        <dbReference type="ARBA" id="ARBA00009347"/>
    </source>
</evidence>
<dbReference type="SUPFAM" id="SSF47203">
    <property type="entry name" value="Acyl-CoA dehydrogenase C-terminal domain-like"/>
    <property type="match status" value="1"/>
</dbReference>
<dbReference type="InterPro" id="IPR013786">
    <property type="entry name" value="AcylCoA_DH/ox_N"/>
</dbReference>
<dbReference type="Proteomes" id="UP000278078">
    <property type="component" value="Chromosome"/>
</dbReference>
<evidence type="ECO:0000256" key="6">
    <source>
        <dbReference type="RuleBase" id="RU362125"/>
    </source>
</evidence>
<evidence type="ECO:0000256" key="1">
    <source>
        <dbReference type="ARBA" id="ARBA00001974"/>
    </source>
</evidence>
<proteinExistence type="inferred from homology"/>
<feature type="domain" description="Acyl-CoA oxidase/dehydrogenase middle" evidence="8">
    <location>
        <begin position="121"/>
        <end position="214"/>
    </location>
</feature>
<dbReference type="Pfam" id="PF02770">
    <property type="entry name" value="Acyl-CoA_dh_M"/>
    <property type="match status" value="1"/>
</dbReference>
<evidence type="ECO:0000313" key="11">
    <source>
        <dbReference type="Proteomes" id="UP000278078"/>
    </source>
</evidence>
<dbReference type="FunFam" id="1.20.140.10:FF:000001">
    <property type="entry name" value="Acyl-CoA dehydrogenase"/>
    <property type="match status" value="1"/>
</dbReference>
<dbReference type="InterPro" id="IPR037069">
    <property type="entry name" value="AcylCoA_DH/ox_N_sf"/>
</dbReference>
<dbReference type="EMBL" id="LR134300">
    <property type="protein sequence ID" value="VEE45689.1"/>
    <property type="molecule type" value="Genomic_DNA"/>
</dbReference>
<evidence type="ECO:0000256" key="5">
    <source>
        <dbReference type="ARBA" id="ARBA00023002"/>
    </source>
</evidence>
<evidence type="ECO:0000256" key="4">
    <source>
        <dbReference type="ARBA" id="ARBA00022827"/>
    </source>
</evidence>
<dbReference type="InterPro" id="IPR009075">
    <property type="entry name" value="AcylCo_DH/oxidase_C"/>
</dbReference>
<dbReference type="GO" id="GO:0016937">
    <property type="term" value="F:short-chain fatty acyl-CoA dehydrogenase activity"/>
    <property type="evidence" value="ECO:0007669"/>
    <property type="project" value="UniProtKB-EC"/>
</dbReference>
<feature type="domain" description="Acyl-CoA dehydrogenase/oxidase C-terminal" evidence="7">
    <location>
        <begin position="227"/>
        <end position="375"/>
    </location>
</feature>